<gene>
    <name evidence="2" type="ORF">SAMN05443545_105344</name>
</gene>
<feature type="transmembrane region" description="Helical" evidence="1">
    <location>
        <begin position="66"/>
        <end position="86"/>
    </location>
</feature>
<proteinExistence type="predicted"/>
<evidence type="ECO:0000256" key="1">
    <source>
        <dbReference type="SAM" id="Phobius"/>
    </source>
</evidence>
<evidence type="ECO:0000313" key="2">
    <source>
        <dbReference type="EMBL" id="SDX46262.1"/>
    </source>
</evidence>
<protein>
    <submittedName>
        <fullName evidence="2">Uncharacterized protein</fullName>
    </submittedName>
</protein>
<organism evidence="2 3">
    <name type="scientific">Aidingimonas halophila</name>
    <dbReference type="NCBI Taxonomy" id="574349"/>
    <lineage>
        <taxon>Bacteria</taxon>
        <taxon>Pseudomonadati</taxon>
        <taxon>Pseudomonadota</taxon>
        <taxon>Gammaproteobacteria</taxon>
        <taxon>Oceanospirillales</taxon>
        <taxon>Halomonadaceae</taxon>
        <taxon>Aidingimonas</taxon>
    </lineage>
</organism>
<evidence type="ECO:0000313" key="3">
    <source>
        <dbReference type="Proteomes" id="UP000198500"/>
    </source>
</evidence>
<accession>A0A1H3BW84</accession>
<dbReference type="STRING" id="574349.SAMN05443545_105344"/>
<keyword evidence="3" id="KW-1185">Reference proteome</keyword>
<feature type="transmembrane region" description="Helical" evidence="1">
    <location>
        <begin position="34"/>
        <end position="54"/>
    </location>
</feature>
<dbReference type="EMBL" id="FNNI01000005">
    <property type="protein sequence ID" value="SDX46262.1"/>
    <property type="molecule type" value="Genomic_DNA"/>
</dbReference>
<name>A0A1H3BW84_9GAMM</name>
<keyword evidence="1" id="KW-1133">Transmembrane helix</keyword>
<keyword evidence="1" id="KW-0472">Membrane</keyword>
<dbReference type="Proteomes" id="UP000198500">
    <property type="component" value="Unassembled WGS sequence"/>
</dbReference>
<feature type="transmembrane region" description="Helical" evidence="1">
    <location>
        <begin position="92"/>
        <end position="115"/>
    </location>
</feature>
<keyword evidence="1" id="KW-0812">Transmembrane</keyword>
<dbReference type="AlphaFoldDB" id="A0A1H3BW84"/>
<sequence>MAMTPQRLSTLLGLLILIVASIPRYVINQHMTRLTLLLIAFAAVAVVVIWHWRGLDQASRMQVPHFVRRLGGWLLAGLAVTALWQIATHGIIIWPLWLSQAAVSGLLLHVATLWMRKG</sequence>
<reference evidence="2 3" key="1">
    <citation type="submission" date="2016-10" db="EMBL/GenBank/DDBJ databases">
        <authorList>
            <person name="de Groot N.N."/>
        </authorList>
    </citation>
    <scope>NUCLEOTIDE SEQUENCE [LARGE SCALE GENOMIC DNA]</scope>
    <source>
        <strain evidence="2 3">DSM 19219</strain>
    </source>
</reference>